<evidence type="ECO:0000313" key="3">
    <source>
        <dbReference type="Proteomes" id="UP001230951"/>
    </source>
</evidence>
<dbReference type="AlphaFoldDB" id="A0AAW8DG66"/>
<evidence type="ECO:0000313" key="2">
    <source>
        <dbReference type="EMBL" id="MDQ0178631.1"/>
    </source>
</evidence>
<dbReference type="Proteomes" id="UP001242995">
    <property type="component" value="Unassembled WGS sequence"/>
</dbReference>
<proteinExistence type="predicted"/>
<accession>A0AAW8DG66</accession>
<gene>
    <name evidence="1" type="ORF">J2S90_002600</name>
    <name evidence="2" type="ORF">J2S93_000038</name>
</gene>
<dbReference type="EMBL" id="JAUSTF010000001">
    <property type="protein sequence ID" value="MDQ0178631.1"/>
    <property type="molecule type" value="Genomic_DNA"/>
</dbReference>
<evidence type="ECO:0000313" key="4">
    <source>
        <dbReference type="Proteomes" id="UP001242995"/>
    </source>
</evidence>
<dbReference type="Proteomes" id="UP001230951">
    <property type="component" value="Unassembled WGS sequence"/>
</dbReference>
<keyword evidence="3" id="KW-1185">Reference proteome</keyword>
<protein>
    <submittedName>
        <fullName evidence="1">Uncharacterized protein</fullName>
    </submittedName>
</protein>
<comment type="caution">
    <text evidence="1">The sequence shown here is derived from an EMBL/GenBank/DDBJ whole genome shotgun (WGS) entry which is preliminary data.</text>
</comment>
<sequence length="39" mass="4261">MGVDELTNARMIASIREDAKDVRLGEWLRGQRTAMGAAA</sequence>
<organism evidence="1 4">
    <name type="scientific">Arthrobacter bambusae</name>
    <dbReference type="NCBI Taxonomy" id="1338426"/>
    <lineage>
        <taxon>Bacteria</taxon>
        <taxon>Bacillati</taxon>
        <taxon>Actinomycetota</taxon>
        <taxon>Actinomycetes</taxon>
        <taxon>Micrococcales</taxon>
        <taxon>Micrococcaceae</taxon>
        <taxon>Arthrobacter</taxon>
    </lineage>
</organism>
<name>A0AAW8DG66_9MICC</name>
<evidence type="ECO:0000313" key="1">
    <source>
        <dbReference type="EMBL" id="MDP9905629.1"/>
    </source>
</evidence>
<dbReference type="EMBL" id="JAUSRG010000006">
    <property type="protein sequence ID" value="MDP9905629.1"/>
    <property type="molecule type" value="Genomic_DNA"/>
</dbReference>
<reference evidence="1 3" key="1">
    <citation type="submission" date="2023-07" db="EMBL/GenBank/DDBJ databases">
        <title>Sorghum-associated microbial communities from plants grown in Nebraska, USA.</title>
        <authorList>
            <person name="Schachtman D."/>
        </authorList>
    </citation>
    <scope>NUCLEOTIDE SEQUENCE</scope>
    <source>
        <strain evidence="1">DS1006</strain>
        <strain evidence="2 3">DS1016</strain>
    </source>
</reference>